<dbReference type="RefSeq" id="WP_067637894.1">
    <property type="nucleotide sequence ID" value="NZ_JAAXOM010000003.1"/>
</dbReference>
<evidence type="ECO:0000256" key="1">
    <source>
        <dbReference type="ARBA" id="ARBA00001974"/>
    </source>
</evidence>
<evidence type="ECO:0000256" key="7">
    <source>
        <dbReference type="ARBA" id="ARBA00023033"/>
    </source>
</evidence>
<evidence type="ECO:0000313" key="9">
    <source>
        <dbReference type="Proteomes" id="UP000572007"/>
    </source>
</evidence>
<dbReference type="InterPro" id="IPR050775">
    <property type="entry name" value="FAD-binding_Monooxygenases"/>
</dbReference>
<organism evidence="8 9">
    <name type="scientific">Nocardia coubleae</name>
    <dbReference type="NCBI Taxonomy" id="356147"/>
    <lineage>
        <taxon>Bacteria</taxon>
        <taxon>Bacillati</taxon>
        <taxon>Actinomycetota</taxon>
        <taxon>Actinomycetes</taxon>
        <taxon>Mycobacteriales</taxon>
        <taxon>Nocardiaceae</taxon>
        <taxon>Nocardia</taxon>
    </lineage>
</organism>
<dbReference type="InterPro" id="IPR036188">
    <property type="entry name" value="FAD/NAD-bd_sf"/>
</dbReference>
<keyword evidence="7" id="KW-0503">Monooxygenase</keyword>
<evidence type="ECO:0000256" key="3">
    <source>
        <dbReference type="ARBA" id="ARBA00022630"/>
    </source>
</evidence>
<protein>
    <submittedName>
        <fullName evidence="8">NAD(P)/FAD-dependent oxidoreductase</fullName>
    </submittedName>
</protein>
<comment type="cofactor">
    <cofactor evidence="1">
        <name>FAD</name>
        <dbReference type="ChEBI" id="CHEBI:57692"/>
    </cofactor>
</comment>
<dbReference type="GO" id="GO:0016709">
    <property type="term" value="F:oxidoreductase activity, acting on paired donors, with incorporation or reduction of molecular oxygen, NAD(P)H as one donor, and incorporation of one atom of oxygen"/>
    <property type="evidence" value="ECO:0007669"/>
    <property type="project" value="UniProtKB-ARBA"/>
</dbReference>
<evidence type="ECO:0000313" key="8">
    <source>
        <dbReference type="EMBL" id="NKX88622.1"/>
    </source>
</evidence>
<evidence type="ECO:0000256" key="5">
    <source>
        <dbReference type="ARBA" id="ARBA00022857"/>
    </source>
</evidence>
<reference evidence="8 9" key="1">
    <citation type="submission" date="2020-04" db="EMBL/GenBank/DDBJ databases">
        <title>MicrobeNet Type strains.</title>
        <authorList>
            <person name="Nicholson A.C."/>
        </authorList>
    </citation>
    <scope>NUCLEOTIDE SEQUENCE [LARGE SCALE GENOMIC DNA]</scope>
    <source>
        <strain evidence="8 9">DSM 44960</strain>
    </source>
</reference>
<dbReference type="AlphaFoldDB" id="A0A846W5T4"/>
<comment type="caution">
    <text evidence="8">The sequence shown here is derived from an EMBL/GenBank/DDBJ whole genome shotgun (WGS) entry which is preliminary data.</text>
</comment>
<accession>A0A846W5T4</accession>
<dbReference type="Gene3D" id="3.50.50.60">
    <property type="entry name" value="FAD/NAD(P)-binding domain"/>
    <property type="match status" value="2"/>
</dbReference>
<evidence type="ECO:0000256" key="2">
    <source>
        <dbReference type="ARBA" id="ARBA00010139"/>
    </source>
</evidence>
<dbReference type="PRINTS" id="PR00411">
    <property type="entry name" value="PNDRDTASEI"/>
</dbReference>
<sequence length="503" mass="55580">MSTIDHEIIIVGAGFSGIGAAIALREAGFEDFLMVDDADGVGGTWHWNTYPGVAVDIPSFSYQFSFDQRTEWSRVYAPGHELKAYAESCVDKYGLRPRIRFGTTVVAADFDADGDRWVLCTADGAELTARFVLSATGVLTRPKLPDIPGIETFAGTTVHTARWDHGLDLRGKRVAIIGTGASAVQVIPEIAPLVEHLTVFQRTPIWCLPRPDLPMPPPARLALRLPGGRTLTRLISQTYVEVTFPLAAHYHRSLPTAAIGERAGLAHLRRQVKDPTVRAKLTPNYALGCKRPSFSNDYLATYNRANVTLETAPITEITATGVRTSGTEHPADVLILATGFKVMESGNMPTYDLHGVDGLDLEKWWDENRLQAYEGVSVPGFPNYFSIMGPYGYNGASYFTLIENQTRHILRCLRRARSTGATRVEVRREANDRFFREVLARRGGQVFWQDSCADANSYYFDKHGDVPLRPSSTLEAAWRSGHFDLSDYMFTAAGRALSATVET</sequence>
<evidence type="ECO:0000256" key="4">
    <source>
        <dbReference type="ARBA" id="ARBA00022827"/>
    </source>
</evidence>
<keyword evidence="4" id="KW-0274">FAD</keyword>
<dbReference type="PANTHER" id="PTHR43098:SF3">
    <property type="entry name" value="L-ORNITHINE N(5)-MONOOXYGENASE-RELATED"/>
    <property type="match status" value="1"/>
</dbReference>
<keyword evidence="5" id="KW-0521">NADP</keyword>
<keyword evidence="3" id="KW-0285">Flavoprotein</keyword>
<keyword evidence="9" id="KW-1185">Reference proteome</keyword>
<proteinExistence type="inferred from homology"/>
<dbReference type="SUPFAM" id="SSF51905">
    <property type="entry name" value="FAD/NAD(P)-binding domain"/>
    <property type="match status" value="1"/>
</dbReference>
<keyword evidence="6" id="KW-0560">Oxidoreductase</keyword>
<dbReference type="PANTHER" id="PTHR43098">
    <property type="entry name" value="L-ORNITHINE N(5)-MONOOXYGENASE-RELATED"/>
    <property type="match status" value="1"/>
</dbReference>
<comment type="similarity">
    <text evidence="2">Belongs to the FAD-binding monooxygenase family.</text>
</comment>
<gene>
    <name evidence="8" type="ORF">HGA10_15050</name>
</gene>
<name>A0A846W5T4_9NOCA</name>
<evidence type="ECO:0000256" key="6">
    <source>
        <dbReference type="ARBA" id="ARBA00023002"/>
    </source>
</evidence>
<dbReference type="Proteomes" id="UP000572007">
    <property type="component" value="Unassembled WGS sequence"/>
</dbReference>
<dbReference type="EMBL" id="JAAXOM010000003">
    <property type="protein sequence ID" value="NKX88622.1"/>
    <property type="molecule type" value="Genomic_DNA"/>
</dbReference>
<dbReference type="Pfam" id="PF13738">
    <property type="entry name" value="Pyr_redox_3"/>
    <property type="match status" value="1"/>
</dbReference>